<protein>
    <recommendedName>
        <fullName evidence="3">Peptidase M41 domain-containing protein</fullName>
    </recommendedName>
</protein>
<name>A0A918UZC6_9ACTN</name>
<proteinExistence type="predicted"/>
<evidence type="ECO:0008006" key="3">
    <source>
        <dbReference type="Google" id="ProtNLM"/>
    </source>
</evidence>
<dbReference type="GO" id="GO:0005524">
    <property type="term" value="F:ATP binding"/>
    <property type="evidence" value="ECO:0007669"/>
    <property type="project" value="InterPro"/>
</dbReference>
<dbReference type="InterPro" id="IPR037219">
    <property type="entry name" value="Peptidase_M41-like"/>
</dbReference>
<accession>A0A918UZC6</accession>
<evidence type="ECO:0000313" key="1">
    <source>
        <dbReference type="EMBL" id="GGZ44740.1"/>
    </source>
</evidence>
<reference evidence="1" key="1">
    <citation type="journal article" date="2014" name="Int. J. Syst. Evol. Microbiol.">
        <title>Complete genome sequence of Corynebacterium casei LMG S-19264T (=DSM 44701T), isolated from a smear-ripened cheese.</title>
        <authorList>
            <consortium name="US DOE Joint Genome Institute (JGI-PGF)"/>
            <person name="Walter F."/>
            <person name="Albersmeier A."/>
            <person name="Kalinowski J."/>
            <person name="Ruckert C."/>
        </authorList>
    </citation>
    <scope>NUCLEOTIDE SEQUENCE</scope>
    <source>
        <strain evidence="1">JCM 4988</strain>
    </source>
</reference>
<reference evidence="1" key="2">
    <citation type="submission" date="2020-09" db="EMBL/GenBank/DDBJ databases">
        <authorList>
            <person name="Sun Q."/>
            <person name="Ohkuma M."/>
        </authorList>
    </citation>
    <scope>NUCLEOTIDE SEQUENCE</scope>
    <source>
        <strain evidence="1">JCM 4988</strain>
    </source>
</reference>
<dbReference type="GO" id="GO:0004176">
    <property type="term" value="F:ATP-dependent peptidase activity"/>
    <property type="evidence" value="ECO:0007669"/>
    <property type="project" value="InterPro"/>
</dbReference>
<keyword evidence="2" id="KW-1185">Reference proteome</keyword>
<dbReference type="EMBL" id="BMWG01000015">
    <property type="protein sequence ID" value="GGZ44740.1"/>
    <property type="molecule type" value="Genomic_DNA"/>
</dbReference>
<organism evidence="1 2">
    <name type="scientific">Streptomyces inusitatus</name>
    <dbReference type="NCBI Taxonomy" id="68221"/>
    <lineage>
        <taxon>Bacteria</taxon>
        <taxon>Bacillati</taxon>
        <taxon>Actinomycetota</taxon>
        <taxon>Actinomycetes</taxon>
        <taxon>Kitasatosporales</taxon>
        <taxon>Streptomycetaceae</taxon>
        <taxon>Streptomyces</taxon>
    </lineage>
</organism>
<dbReference type="RefSeq" id="WP_229869261.1">
    <property type="nucleotide sequence ID" value="NZ_BMWG01000015.1"/>
</dbReference>
<sequence length="179" mass="18865">MSSSLLGYEAARLGMAFHEAGHAVLSMAYGFRVVSSEIDAREPEPGRWDLGGVTMISVRDGNPWAFAAQAAAGTLAEVRYLMAYGLWTPARAAACDADHDRRHAVDVVALAGLPLACGHVPPGGKSWAQVRGMALRKLGHLWREVRTVAHALDEAGTVTGEQIAALTGLAHTPRAGAES</sequence>
<evidence type="ECO:0000313" key="2">
    <source>
        <dbReference type="Proteomes" id="UP000630936"/>
    </source>
</evidence>
<dbReference type="GO" id="GO:0006508">
    <property type="term" value="P:proteolysis"/>
    <property type="evidence" value="ECO:0007669"/>
    <property type="project" value="InterPro"/>
</dbReference>
<dbReference type="Proteomes" id="UP000630936">
    <property type="component" value="Unassembled WGS sequence"/>
</dbReference>
<comment type="caution">
    <text evidence="1">The sequence shown here is derived from an EMBL/GenBank/DDBJ whole genome shotgun (WGS) entry which is preliminary data.</text>
</comment>
<dbReference type="AlphaFoldDB" id="A0A918UZC6"/>
<dbReference type="GO" id="GO:0004222">
    <property type="term" value="F:metalloendopeptidase activity"/>
    <property type="evidence" value="ECO:0007669"/>
    <property type="project" value="InterPro"/>
</dbReference>
<dbReference type="SUPFAM" id="SSF140990">
    <property type="entry name" value="FtsH protease domain-like"/>
    <property type="match status" value="1"/>
</dbReference>
<gene>
    <name evidence="1" type="ORF">GCM10010387_43820</name>
</gene>